<keyword evidence="8" id="KW-1185">Reference proteome</keyword>
<evidence type="ECO:0000313" key="8">
    <source>
        <dbReference type="Proteomes" id="UP001465426"/>
    </source>
</evidence>
<evidence type="ECO:0000256" key="4">
    <source>
        <dbReference type="ARBA" id="ARBA00023163"/>
    </source>
</evidence>
<dbReference type="InterPro" id="IPR013249">
    <property type="entry name" value="RNA_pol_sigma70_r4_t2"/>
</dbReference>
<evidence type="ECO:0000256" key="2">
    <source>
        <dbReference type="ARBA" id="ARBA00023015"/>
    </source>
</evidence>
<dbReference type="PANTHER" id="PTHR43133:SF60">
    <property type="entry name" value="RNA POLYMERASE SIGMA FACTOR SIGV"/>
    <property type="match status" value="1"/>
</dbReference>
<dbReference type="Pfam" id="PF08281">
    <property type="entry name" value="Sigma70_r4_2"/>
    <property type="match status" value="1"/>
</dbReference>
<dbReference type="PANTHER" id="PTHR43133">
    <property type="entry name" value="RNA POLYMERASE ECF-TYPE SIGMA FACTO"/>
    <property type="match status" value="1"/>
</dbReference>
<dbReference type="InterPro" id="IPR039425">
    <property type="entry name" value="RNA_pol_sigma-70-like"/>
</dbReference>
<proteinExistence type="inferred from homology"/>
<dbReference type="InterPro" id="IPR014284">
    <property type="entry name" value="RNA_pol_sigma-70_dom"/>
</dbReference>
<keyword evidence="4" id="KW-0804">Transcription</keyword>
<evidence type="ECO:0000256" key="3">
    <source>
        <dbReference type="ARBA" id="ARBA00023082"/>
    </source>
</evidence>
<evidence type="ECO:0000256" key="1">
    <source>
        <dbReference type="ARBA" id="ARBA00010641"/>
    </source>
</evidence>
<dbReference type="Gene3D" id="1.10.10.10">
    <property type="entry name" value="Winged helix-like DNA-binding domain superfamily/Winged helix DNA-binding domain"/>
    <property type="match status" value="1"/>
</dbReference>
<dbReference type="CDD" id="cd06171">
    <property type="entry name" value="Sigma70_r4"/>
    <property type="match status" value="1"/>
</dbReference>
<reference evidence="7 8" key="1">
    <citation type="submission" date="2024-03" db="EMBL/GenBank/DDBJ databases">
        <title>Human intestinal bacterial collection.</title>
        <authorList>
            <person name="Pauvert C."/>
            <person name="Hitch T.C.A."/>
            <person name="Clavel T."/>
        </authorList>
    </citation>
    <scope>NUCLEOTIDE SEQUENCE [LARGE SCALE GENOMIC DNA]</scope>
    <source>
        <strain evidence="7 8">CLA-SR-H024</strain>
    </source>
</reference>
<protein>
    <submittedName>
        <fullName evidence="7">Sigma-70 family RNA polymerase sigma factor</fullName>
    </submittedName>
</protein>
<organism evidence="7 8">
    <name type="scientific">Niallia hominis</name>
    <dbReference type="NCBI Taxonomy" id="3133173"/>
    <lineage>
        <taxon>Bacteria</taxon>
        <taxon>Bacillati</taxon>
        <taxon>Bacillota</taxon>
        <taxon>Bacilli</taxon>
        <taxon>Bacillales</taxon>
        <taxon>Bacillaceae</taxon>
        <taxon>Niallia</taxon>
    </lineage>
</organism>
<evidence type="ECO:0000259" key="6">
    <source>
        <dbReference type="Pfam" id="PF08281"/>
    </source>
</evidence>
<dbReference type="InterPro" id="IPR013325">
    <property type="entry name" value="RNA_pol_sigma_r2"/>
</dbReference>
<dbReference type="InterPro" id="IPR007627">
    <property type="entry name" value="RNA_pol_sigma70_r2"/>
</dbReference>
<dbReference type="NCBIfam" id="TIGR02937">
    <property type="entry name" value="sigma70-ECF"/>
    <property type="match status" value="1"/>
</dbReference>
<accession>A0ABV1F149</accession>
<evidence type="ECO:0000259" key="5">
    <source>
        <dbReference type="Pfam" id="PF04542"/>
    </source>
</evidence>
<keyword evidence="3" id="KW-0731">Sigma factor</keyword>
<dbReference type="EMBL" id="JBBMFN010000042">
    <property type="protein sequence ID" value="MEQ2467092.1"/>
    <property type="molecule type" value="Genomic_DNA"/>
</dbReference>
<name>A0ABV1F149_9BACI</name>
<gene>
    <name evidence="7" type="ORF">WMO63_15660</name>
</gene>
<evidence type="ECO:0000313" key="7">
    <source>
        <dbReference type="EMBL" id="MEQ2467092.1"/>
    </source>
</evidence>
<dbReference type="Pfam" id="PF04542">
    <property type="entry name" value="Sigma70_r2"/>
    <property type="match status" value="1"/>
</dbReference>
<dbReference type="Proteomes" id="UP001465426">
    <property type="component" value="Unassembled WGS sequence"/>
</dbReference>
<dbReference type="SUPFAM" id="SSF88659">
    <property type="entry name" value="Sigma3 and sigma4 domains of RNA polymerase sigma factors"/>
    <property type="match status" value="1"/>
</dbReference>
<comment type="similarity">
    <text evidence="1">Belongs to the sigma-70 factor family. ECF subfamily.</text>
</comment>
<feature type="domain" description="RNA polymerase sigma factor 70 region 4 type 2" evidence="6">
    <location>
        <begin position="119"/>
        <end position="170"/>
    </location>
</feature>
<sequence length="181" mass="21636">MSIGKMEVSPPSNEELLKELIELYAESIKRLAYTYVKNWSAADDITQEVFIKCYEKMEDFRGDSSYKTWLYKITRNKCKDYLKSKWYRSFYPTAFMQERIGNNEFSIEEHVINKLDDLELSQKVLALPTKYREIIILFYYEQLKMKEIEALTHLNVDTIKTRLRRGKKMLQKKLERSGGNE</sequence>
<dbReference type="InterPro" id="IPR013324">
    <property type="entry name" value="RNA_pol_sigma_r3/r4-like"/>
</dbReference>
<feature type="domain" description="RNA polymerase sigma-70 region 2" evidence="5">
    <location>
        <begin position="20"/>
        <end position="86"/>
    </location>
</feature>
<dbReference type="InterPro" id="IPR036388">
    <property type="entry name" value="WH-like_DNA-bd_sf"/>
</dbReference>
<dbReference type="Gene3D" id="1.10.1740.10">
    <property type="match status" value="1"/>
</dbReference>
<dbReference type="SUPFAM" id="SSF88946">
    <property type="entry name" value="Sigma2 domain of RNA polymerase sigma factors"/>
    <property type="match status" value="1"/>
</dbReference>
<keyword evidence="2" id="KW-0805">Transcription regulation</keyword>
<comment type="caution">
    <text evidence="7">The sequence shown here is derived from an EMBL/GenBank/DDBJ whole genome shotgun (WGS) entry which is preliminary data.</text>
</comment>